<evidence type="ECO:0000313" key="2">
    <source>
        <dbReference type="EMBL" id="MBB6182875.1"/>
    </source>
</evidence>
<dbReference type="EMBL" id="JACHET010000001">
    <property type="protein sequence ID" value="MBB6182875.1"/>
    <property type="molecule type" value="Genomic_DNA"/>
</dbReference>
<dbReference type="OrthoDB" id="5961878at2"/>
<comment type="caution">
    <text evidence="2">The sequence shown here is derived from an EMBL/GenBank/DDBJ whole genome shotgun (WGS) entry which is preliminary data.</text>
</comment>
<protein>
    <recommendedName>
        <fullName evidence="4">Lipoprotein</fullName>
    </recommendedName>
</protein>
<reference evidence="2 3" key="1">
    <citation type="submission" date="2020-08" db="EMBL/GenBank/DDBJ databases">
        <title>Genomic Encyclopedia of Type Strains, Phase IV (KMG-IV): sequencing the most valuable type-strain genomes for metagenomic binning, comparative biology and taxonomic classification.</title>
        <authorList>
            <person name="Goeker M."/>
        </authorList>
    </citation>
    <scope>NUCLEOTIDE SEQUENCE [LARGE SCALE GENOMIC DNA]</scope>
    <source>
        <strain evidence="2 3">DSM 107085</strain>
    </source>
</reference>
<dbReference type="RefSeq" id="WP_152569308.1">
    <property type="nucleotide sequence ID" value="NZ_JACHET010000001.1"/>
</dbReference>
<evidence type="ECO:0000313" key="3">
    <source>
        <dbReference type="Proteomes" id="UP000560000"/>
    </source>
</evidence>
<accession>A0A841KD87</accession>
<proteinExistence type="predicted"/>
<feature type="chain" id="PRO_5032772539" description="Lipoprotein" evidence="1">
    <location>
        <begin position="28"/>
        <end position="100"/>
    </location>
</feature>
<evidence type="ECO:0008006" key="4">
    <source>
        <dbReference type="Google" id="ProtNLM"/>
    </source>
</evidence>
<dbReference type="AlphaFoldDB" id="A0A841KD87"/>
<feature type="signal peptide" evidence="1">
    <location>
        <begin position="1"/>
        <end position="27"/>
    </location>
</feature>
<organism evidence="2 3">
    <name type="scientific">Oleiagrimonas soli</name>
    <dbReference type="NCBI Taxonomy" id="1543381"/>
    <lineage>
        <taxon>Bacteria</taxon>
        <taxon>Pseudomonadati</taxon>
        <taxon>Pseudomonadota</taxon>
        <taxon>Gammaproteobacteria</taxon>
        <taxon>Lysobacterales</taxon>
        <taxon>Rhodanobacteraceae</taxon>
        <taxon>Oleiagrimonas</taxon>
    </lineage>
</organism>
<keyword evidence="1" id="KW-0732">Signal</keyword>
<gene>
    <name evidence="2" type="ORF">HNQ86_000220</name>
</gene>
<name>A0A841KD87_9GAMM</name>
<sequence>MKRNAFLPLAAIVLIGALSIGNQEARAALPCPDCQAIFQKCLDAGGSYSSCEASQPGYCYGCPPPLSDNTKKVHAPDFTKHHSAFLAWISRQIHTLKKLA</sequence>
<evidence type="ECO:0000256" key="1">
    <source>
        <dbReference type="SAM" id="SignalP"/>
    </source>
</evidence>
<dbReference type="Proteomes" id="UP000560000">
    <property type="component" value="Unassembled WGS sequence"/>
</dbReference>